<dbReference type="PANTHER" id="PTHR12175:SF1">
    <property type="entry name" value="PITH DOMAIN-CONTAINING PROTEIN 1"/>
    <property type="match status" value="1"/>
</dbReference>
<evidence type="ECO:0000313" key="4">
    <source>
        <dbReference type="EMBL" id="PRT53590.1"/>
    </source>
</evidence>
<dbReference type="AlphaFoldDB" id="A0A2T0FF43"/>
<dbReference type="SUPFAM" id="SSF49785">
    <property type="entry name" value="Galactose-binding domain-like"/>
    <property type="match status" value="1"/>
</dbReference>
<organism evidence="4 5">
    <name type="scientific">Wickerhamiella sorbophila</name>
    <dbReference type="NCBI Taxonomy" id="45607"/>
    <lineage>
        <taxon>Eukaryota</taxon>
        <taxon>Fungi</taxon>
        <taxon>Dikarya</taxon>
        <taxon>Ascomycota</taxon>
        <taxon>Saccharomycotina</taxon>
        <taxon>Dipodascomycetes</taxon>
        <taxon>Dipodascales</taxon>
        <taxon>Trichomonascaceae</taxon>
        <taxon>Wickerhamiella</taxon>
    </lineage>
</organism>
<comment type="caution">
    <text evidence="4">The sequence shown here is derived from an EMBL/GenBank/DDBJ whole genome shotgun (WGS) entry which is preliminary data.</text>
</comment>
<dbReference type="EMBL" id="NDIQ01000001">
    <property type="protein sequence ID" value="PRT53590.1"/>
    <property type="molecule type" value="Genomic_DNA"/>
</dbReference>
<feature type="compositionally biased region" description="Basic and acidic residues" evidence="2">
    <location>
        <begin position="1"/>
        <end position="18"/>
    </location>
</feature>
<dbReference type="InterPro" id="IPR008979">
    <property type="entry name" value="Galactose-bd-like_sf"/>
</dbReference>
<comment type="similarity">
    <text evidence="1">Belongs to the PITHD1 family.</text>
</comment>
<dbReference type="PANTHER" id="PTHR12175">
    <property type="entry name" value="AD039 HT014 THIOREDOXIN FAMILY TRP26"/>
    <property type="match status" value="1"/>
</dbReference>
<dbReference type="OrthoDB" id="2635at2759"/>
<dbReference type="STRING" id="45607.A0A2T0FF43"/>
<reference evidence="4 5" key="1">
    <citation type="submission" date="2017-04" db="EMBL/GenBank/DDBJ databases">
        <title>Genome sequencing of [Candida] sorbophila.</title>
        <authorList>
            <person name="Ahn J.O."/>
        </authorList>
    </citation>
    <scope>NUCLEOTIDE SEQUENCE [LARGE SCALE GENOMIC DNA]</scope>
    <source>
        <strain evidence="4 5">DS02</strain>
    </source>
</reference>
<name>A0A2T0FF43_9ASCO</name>
<protein>
    <submittedName>
        <fullName evidence="4">PITH domain-containing protein 1</fullName>
    </submittedName>
</protein>
<dbReference type="Proteomes" id="UP000238350">
    <property type="component" value="Unassembled WGS sequence"/>
</dbReference>
<dbReference type="GO" id="GO:0005737">
    <property type="term" value="C:cytoplasm"/>
    <property type="evidence" value="ECO:0007669"/>
    <property type="project" value="UniProtKB-ARBA"/>
</dbReference>
<dbReference type="PROSITE" id="PS51532">
    <property type="entry name" value="PITH"/>
    <property type="match status" value="1"/>
</dbReference>
<evidence type="ECO:0000313" key="5">
    <source>
        <dbReference type="Proteomes" id="UP000238350"/>
    </source>
</evidence>
<dbReference type="Gene3D" id="2.60.120.470">
    <property type="entry name" value="PITH domain"/>
    <property type="match status" value="1"/>
</dbReference>
<evidence type="ECO:0000256" key="1">
    <source>
        <dbReference type="ARBA" id="ARBA00025788"/>
    </source>
</evidence>
<feature type="domain" description="PITH" evidence="3">
    <location>
        <begin position="17"/>
        <end position="197"/>
    </location>
</feature>
<dbReference type="InterPro" id="IPR037047">
    <property type="entry name" value="PITH_dom_sf"/>
</dbReference>
<keyword evidence="5" id="KW-1185">Reference proteome</keyword>
<dbReference type="RefSeq" id="XP_024663536.1">
    <property type="nucleotide sequence ID" value="XM_024807768.1"/>
</dbReference>
<dbReference type="InterPro" id="IPR045099">
    <property type="entry name" value="PITH1-like"/>
</dbReference>
<dbReference type="InterPro" id="IPR010400">
    <property type="entry name" value="PITH_dom"/>
</dbReference>
<accession>A0A2T0FF43</accession>
<evidence type="ECO:0000259" key="3">
    <source>
        <dbReference type="PROSITE" id="PS51532"/>
    </source>
</evidence>
<dbReference type="GO" id="GO:0005634">
    <property type="term" value="C:nucleus"/>
    <property type="evidence" value="ECO:0007669"/>
    <property type="project" value="TreeGrafter"/>
</dbReference>
<dbReference type="GeneID" id="36514959"/>
<feature type="region of interest" description="Disordered" evidence="2">
    <location>
        <begin position="1"/>
        <end position="22"/>
    </location>
</feature>
<dbReference type="Pfam" id="PF06201">
    <property type="entry name" value="PITH"/>
    <property type="match status" value="1"/>
</dbReference>
<evidence type="ECO:0000256" key="2">
    <source>
        <dbReference type="SAM" id="MobiDB-lite"/>
    </source>
</evidence>
<gene>
    <name evidence="4" type="ORF">B9G98_01210</name>
</gene>
<proteinExistence type="inferred from homology"/>
<sequence length="217" mass="24251">MSCHDAHHDHHHDHDHLPPPDTNEAQTLYSKINLDQVVVLNECDPGSGAAIIRKYSERLATEPYLESDVDPELLITIPFTGLVRLHSLLIRSFADARAPREIRIFKNRDDLDFTNVADLKEVQKLEHPAETGVGTSQDDGIVEYALNRAQLSNVTSITLHIPSNYGAETSAMTYIGLRGDFKELNRAPVVTMYEAAANPADHRNILKDAEQLHRTAD</sequence>